<dbReference type="NCBIfam" id="NF041062">
    <property type="entry name" value="DpdE"/>
    <property type="match status" value="1"/>
</dbReference>
<evidence type="ECO:0000259" key="2">
    <source>
        <dbReference type="PROSITE" id="PS51192"/>
    </source>
</evidence>
<dbReference type="EMBL" id="JBHSBB010000015">
    <property type="protein sequence ID" value="MFC4034630.1"/>
    <property type="molecule type" value="Genomic_DNA"/>
</dbReference>
<dbReference type="SUPFAM" id="SSF52540">
    <property type="entry name" value="P-loop containing nucleoside triphosphate hydrolases"/>
    <property type="match status" value="2"/>
</dbReference>
<evidence type="ECO:0000256" key="1">
    <source>
        <dbReference type="ARBA" id="ARBA00022801"/>
    </source>
</evidence>
<comment type="caution">
    <text evidence="4">The sequence shown here is derived from an EMBL/GenBank/DDBJ whole genome shotgun (WGS) entry which is preliminary data.</text>
</comment>
<dbReference type="SMART" id="SM00487">
    <property type="entry name" value="DEXDc"/>
    <property type="match status" value="1"/>
</dbReference>
<gene>
    <name evidence="4" type="primary">dpdE</name>
    <name evidence="4" type="ORF">ACFO3J_24610</name>
</gene>
<dbReference type="InterPro" id="IPR014001">
    <property type="entry name" value="Helicase_ATP-bd"/>
</dbReference>
<protein>
    <submittedName>
        <fullName evidence="4">Protein DpdE</fullName>
    </submittedName>
</protein>
<evidence type="ECO:0000313" key="4">
    <source>
        <dbReference type="EMBL" id="MFC4034630.1"/>
    </source>
</evidence>
<dbReference type="PANTHER" id="PTHR45766:SF6">
    <property type="entry name" value="SWI_SNF-RELATED MATRIX-ASSOCIATED ACTIN-DEPENDENT REGULATOR OF CHROMATIN SUBFAMILY A-LIKE PROTEIN 1"/>
    <property type="match status" value="1"/>
</dbReference>
<reference evidence="5" key="1">
    <citation type="journal article" date="2019" name="Int. J. Syst. Evol. Microbiol.">
        <title>The Global Catalogue of Microorganisms (GCM) 10K type strain sequencing project: providing services to taxonomists for standard genome sequencing and annotation.</title>
        <authorList>
            <consortium name="The Broad Institute Genomics Platform"/>
            <consortium name="The Broad Institute Genome Sequencing Center for Infectious Disease"/>
            <person name="Wu L."/>
            <person name="Ma J."/>
        </authorList>
    </citation>
    <scope>NUCLEOTIDE SEQUENCE [LARGE SCALE GENOMIC DNA]</scope>
    <source>
        <strain evidence="5">CGMCC 4.7237</strain>
    </source>
</reference>
<proteinExistence type="predicted"/>
<sequence>MLANRQVEAVRRMASEFQVGNLVQFTGAPGVGRVGAVEGSSLRIDYFESIVEQVVDSRVVSAKSCRRARLEAETRVYWFDASTGDWLTGRVQADRFPEYFVHFPNEKWVCRIQERELRVRWDRPVRDPLQVLATGGNESGYFRDARQPLLRELVAQRAASASTAALLSSAVEIYPHQIRAAMTVLSDPVQRYLLADEVGLGKSIEAGYVIRQTLLDNPHARVTVLAPGPLRRQWDRELRDRFFIDDFPAARVVITSHDTPEKWKAYHGSDLAVVDEAHALVKGGDEAATPYRELAALAHSAPRLLLLSATPVTSQHTTYLGLLHLLDPDLYSWHDREAFERRYELRSELADCAYSLDATFTFLLGSTLDDIRRLLPEDPRFEDLAARVVACLTQDDELREEVEPAELAVRVEELRGHISETYRLHRRVIRHRRAQVLVEAEDSPSEPYAVRGRARPDVLVGPSHADSTQEALQDWRTCVWSYLLDSGFEQQAANYGLTLGVLASRTGAAAMDFVDALRWRLRSDADAAERAGLSALERAALTTAHVVEAEQEVLADVESQLAATDSDLQLKGVVHTLLPVFKLGGRIVIFCGPGVLAHQLVQRLHTQFPTESVAEHTRQAGVEASEQAVVAWRSSNGRASILVVDDTAEDGLNLQVADAAIHLRMPWSPNQLEQRIGRVDRYRGTESVRQSSPARQYVLGLGEEHEALSTQWLSLLCDGYGVFSTSVSTLQDAIAENLATVWSSALREGPVGLAAAIDEVRSDLLDARKQIEKMDMLDSIYEGAEDELDVSAALRELEGDWPSTRTAILAYTGHGAGGISLHHARRTVDGCALDVFDLAASRPHVAPRLYLSQSASIGTSPVQGVFNRSTALRFPGARLFRIGNPFVDMLASLAAIDDRGQATAFQRIDTGYQGDPAPYFGFDFLVEADITPAVAAASLDDTAALALRRQADQLLPPFSLKVWVPAGAPKALTSSAACAWLDMPYDNRRDQNYNPQQIRHLVRIFGGWPSYRGSAQAAVQTARDELHRVTDLSTHCARAQEQAARRLSVQRAQAQARRAAGRLLGDTESYVLDVDLADRLVEGLARPTVRLAAATCVVRSRPGKRRGDA</sequence>
<keyword evidence="5" id="KW-1185">Reference proteome</keyword>
<dbReference type="SMART" id="SM00490">
    <property type="entry name" value="HELICc"/>
    <property type="match status" value="1"/>
</dbReference>
<dbReference type="Gene3D" id="3.40.50.300">
    <property type="entry name" value="P-loop containing nucleotide triphosphate hydrolases"/>
    <property type="match status" value="1"/>
</dbReference>
<feature type="domain" description="Helicase C-terminal" evidence="3">
    <location>
        <begin position="572"/>
        <end position="716"/>
    </location>
</feature>
<dbReference type="PANTHER" id="PTHR45766">
    <property type="entry name" value="DNA ANNEALING HELICASE AND ENDONUCLEASE ZRANB3 FAMILY MEMBER"/>
    <property type="match status" value="1"/>
</dbReference>
<accession>A0ABV8HUY2</accession>
<dbReference type="CDD" id="cd18011">
    <property type="entry name" value="DEXDc_RapA"/>
    <property type="match status" value="1"/>
</dbReference>
<feature type="domain" description="Helicase ATP-binding" evidence="2">
    <location>
        <begin position="183"/>
        <end position="329"/>
    </location>
</feature>
<evidence type="ECO:0000259" key="3">
    <source>
        <dbReference type="PROSITE" id="PS51194"/>
    </source>
</evidence>
<dbReference type="InterPro" id="IPR001650">
    <property type="entry name" value="Helicase_C-like"/>
</dbReference>
<dbReference type="Pfam" id="PF00176">
    <property type="entry name" value="SNF2-rel_dom"/>
    <property type="match status" value="1"/>
</dbReference>
<dbReference type="Pfam" id="PF00271">
    <property type="entry name" value="Helicase_C"/>
    <property type="match status" value="1"/>
</dbReference>
<dbReference type="PROSITE" id="PS51192">
    <property type="entry name" value="HELICASE_ATP_BIND_1"/>
    <property type="match status" value="1"/>
</dbReference>
<organism evidence="4 5">
    <name type="scientific">Streptomyces polygonati</name>
    <dbReference type="NCBI Taxonomy" id="1617087"/>
    <lineage>
        <taxon>Bacteria</taxon>
        <taxon>Bacillati</taxon>
        <taxon>Actinomycetota</taxon>
        <taxon>Actinomycetes</taxon>
        <taxon>Kitasatosporales</taxon>
        <taxon>Streptomycetaceae</taxon>
        <taxon>Streptomyces</taxon>
    </lineage>
</organism>
<name>A0ABV8HUY2_9ACTN</name>
<evidence type="ECO:0000313" key="5">
    <source>
        <dbReference type="Proteomes" id="UP001595765"/>
    </source>
</evidence>
<dbReference type="Proteomes" id="UP001595765">
    <property type="component" value="Unassembled WGS sequence"/>
</dbReference>
<keyword evidence="1" id="KW-0378">Hydrolase</keyword>
<dbReference type="InterPro" id="IPR000330">
    <property type="entry name" value="SNF2_N"/>
</dbReference>
<dbReference type="InterPro" id="IPR057342">
    <property type="entry name" value="DEXDc_RapA"/>
</dbReference>
<dbReference type="Gene3D" id="3.40.50.10810">
    <property type="entry name" value="Tandem AAA-ATPase domain"/>
    <property type="match status" value="1"/>
</dbReference>
<dbReference type="RefSeq" id="WP_386433179.1">
    <property type="nucleotide sequence ID" value="NZ_JBHSBB010000015.1"/>
</dbReference>
<dbReference type="InterPro" id="IPR038718">
    <property type="entry name" value="SNF2-like_sf"/>
</dbReference>
<dbReference type="InterPro" id="IPR027417">
    <property type="entry name" value="P-loop_NTPase"/>
</dbReference>
<dbReference type="PROSITE" id="PS51194">
    <property type="entry name" value="HELICASE_CTER"/>
    <property type="match status" value="1"/>
</dbReference>